<dbReference type="EMBL" id="CAXAMN010021363">
    <property type="protein sequence ID" value="CAK9058703.1"/>
    <property type="molecule type" value="Genomic_DNA"/>
</dbReference>
<dbReference type="InterPro" id="IPR017438">
    <property type="entry name" value="ATP-NAD_kinase_N"/>
</dbReference>
<dbReference type="PANTHER" id="PTHR11255:SF54">
    <property type="entry name" value="DIACYLGLYCEROL KINASE THETA"/>
    <property type="match status" value="1"/>
</dbReference>
<evidence type="ECO:0000256" key="6">
    <source>
        <dbReference type="ARBA" id="ARBA00022777"/>
    </source>
</evidence>
<dbReference type="SUPFAM" id="SSF111331">
    <property type="entry name" value="NAD kinase/diacylglycerol kinase-like"/>
    <property type="match status" value="1"/>
</dbReference>
<comment type="catalytic activity">
    <reaction evidence="9">
        <text>a 1,2-diacyl-sn-glycerol + ATP = a 1,2-diacyl-sn-glycero-3-phosphate + ADP + H(+)</text>
        <dbReference type="Rhea" id="RHEA:10272"/>
        <dbReference type="ChEBI" id="CHEBI:15378"/>
        <dbReference type="ChEBI" id="CHEBI:17815"/>
        <dbReference type="ChEBI" id="CHEBI:30616"/>
        <dbReference type="ChEBI" id="CHEBI:58608"/>
        <dbReference type="ChEBI" id="CHEBI:456216"/>
        <dbReference type="EC" id="2.7.1.107"/>
    </reaction>
</comment>
<comment type="subcellular location">
    <subcellularLocation>
        <location evidence="1">Membrane</location>
    </subcellularLocation>
</comment>
<evidence type="ECO:0000256" key="7">
    <source>
        <dbReference type="ARBA" id="ARBA00022840"/>
    </source>
</evidence>
<comment type="similarity">
    <text evidence="2 9">Belongs to the eukaryotic diacylglycerol kinase family.</text>
</comment>
<keyword evidence="8 11" id="KW-0472">Membrane</keyword>
<keyword evidence="6 9" id="KW-0418">Kinase</keyword>
<gene>
    <name evidence="13" type="ORF">CCMP2556_LOCUS28940</name>
</gene>
<keyword evidence="5" id="KW-0863">Zinc-finger</keyword>
<dbReference type="InterPro" id="IPR000756">
    <property type="entry name" value="Diacylglycerol_kin_accessory"/>
</dbReference>
<keyword evidence="4 9" id="KW-0547">Nucleotide-binding</keyword>
<dbReference type="InterPro" id="IPR001206">
    <property type="entry name" value="Diacylglycerol_kinase_cat_dom"/>
</dbReference>
<evidence type="ECO:0000256" key="8">
    <source>
        <dbReference type="ARBA" id="ARBA00023136"/>
    </source>
</evidence>
<keyword evidence="5" id="KW-0862">Zinc</keyword>
<feature type="compositionally biased region" description="Acidic residues" evidence="10">
    <location>
        <begin position="424"/>
        <end position="433"/>
    </location>
</feature>
<dbReference type="Pfam" id="PF00781">
    <property type="entry name" value="DAGK_cat"/>
    <property type="match status" value="1"/>
</dbReference>
<organism evidence="13 14">
    <name type="scientific">Durusdinium trenchii</name>
    <dbReference type="NCBI Taxonomy" id="1381693"/>
    <lineage>
        <taxon>Eukaryota</taxon>
        <taxon>Sar</taxon>
        <taxon>Alveolata</taxon>
        <taxon>Dinophyceae</taxon>
        <taxon>Suessiales</taxon>
        <taxon>Symbiodiniaceae</taxon>
        <taxon>Durusdinium</taxon>
    </lineage>
</organism>
<dbReference type="PANTHER" id="PTHR11255">
    <property type="entry name" value="DIACYLGLYCEROL KINASE"/>
    <property type="match status" value="1"/>
</dbReference>
<feature type="region of interest" description="Disordered" evidence="10">
    <location>
        <begin position="424"/>
        <end position="456"/>
    </location>
</feature>
<feature type="domain" description="DAGKc" evidence="12">
    <location>
        <begin position="169"/>
        <end position="304"/>
    </location>
</feature>
<name>A0ABP0N5J0_9DINO</name>
<keyword evidence="11" id="KW-0812">Transmembrane</keyword>
<proteinExistence type="inferred from homology"/>
<evidence type="ECO:0000256" key="1">
    <source>
        <dbReference type="ARBA" id="ARBA00004370"/>
    </source>
</evidence>
<evidence type="ECO:0000256" key="9">
    <source>
        <dbReference type="RuleBase" id="RU361128"/>
    </source>
</evidence>
<keyword evidence="14" id="KW-1185">Reference proteome</keyword>
<feature type="compositionally biased region" description="Polar residues" evidence="10">
    <location>
        <begin position="444"/>
        <end position="456"/>
    </location>
</feature>
<feature type="compositionally biased region" description="Low complexity" evidence="10">
    <location>
        <begin position="434"/>
        <end position="443"/>
    </location>
</feature>
<evidence type="ECO:0000313" key="13">
    <source>
        <dbReference type="EMBL" id="CAK9058703.1"/>
    </source>
</evidence>
<comment type="caution">
    <text evidence="13">The sequence shown here is derived from an EMBL/GenBank/DDBJ whole genome shotgun (WGS) entry which is preliminary data.</text>
</comment>
<keyword evidence="5" id="KW-0479">Metal-binding</keyword>
<dbReference type="SMART" id="SM00045">
    <property type="entry name" value="DAGKa"/>
    <property type="match status" value="1"/>
</dbReference>
<protein>
    <recommendedName>
        <fullName evidence="9">Diacylglycerol kinase</fullName>
        <shortName evidence="9">DAG kinase</shortName>
        <ecNumber evidence="9">2.7.1.107</ecNumber>
    </recommendedName>
</protein>
<dbReference type="InterPro" id="IPR037607">
    <property type="entry name" value="DGK"/>
</dbReference>
<dbReference type="Proteomes" id="UP001642484">
    <property type="component" value="Unassembled WGS sequence"/>
</dbReference>
<keyword evidence="11" id="KW-1133">Transmembrane helix</keyword>
<dbReference type="Pfam" id="PF00609">
    <property type="entry name" value="DAGK_acc"/>
    <property type="match status" value="1"/>
</dbReference>
<dbReference type="PROSITE" id="PS50146">
    <property type="entry name" value="DAGK"/>
    <property type="match status" value="1"/>
</dbReference>
<sequence>MTNWDQVHIHTSDEWLLSLLSTGLTFAFVALALLALRLPWSSAATPLQLLGSQRERRKLRRLVLPDTCSWAAGRTLPGPGPTVYSFGRDWKGRQKQDCIERVDMAERRLSLLEEENLQSLIQRRDWSALYEQTKHLGAKAYGTMVSMTMGKPEAWWMVHQVKQEGLEEMDLKPVVVFVNTRSGGQQGMKVLNEMQAYLHIAQLVDLQREGPEAALRWWEKTTLRYRILVCGGDGTVGWVLGALEQLDLSYIPPLAILPLGTGNDLARTFGWGGGYTGSSVLPLLQQVGRAHVELLDRWTVASRSVEDKRPSFLPGGSQPPRERKTLTMSNYFGIGVDAAVALDFHQMRERRPEWFWSRLVNKLWYFRSGYINWMGKTCANIGSKIEVICDGEAVDIPPSLEGVIILNIPSFGGGSDLWGRAEDEETEQCESDSDSTAPSVSSVNWNSSGAPRRQSMQDGQLEVVGVHGALQLGASQVGLYKAQRLAQGSHIKVTTKVALPTEVDGEPSWFAKDGVIEISHRGQAFMLVNSKETSHAVATDVVDWALHHKIINLEQRHRMLKEIAQRAGARKPNSWTRLSPPD</sequence>
<accession>A0ABP0N5J0</accession>
<dbReference type="Gene3D" id="2.60.200.40">
    <property type="match status" value="1"/>
</dbReference>
<evidence type="ECO:0000313" key="14">
    <source>
        <dbReference type="Proteomes" id="UP001642484"/>
    </source>
</evidence>
<evidence type="ECO:0000256" key="3">
    <source>
        <dbReference type="ARBA" id="ARBA00022679"/>
    </source>
</evidence>
<evidence type="ECO:0000256" key="11">
    <source>
        <dbReference type="SAM" id="Phobius"/>
    </source>
</evidence>
<reference evidence="13 14" key="1">
    <citation type="submission" date="2024-02" db="EMBL/GenBank/DDBJ databases">
        <authorList>
            <person name="Chen Y."/>
            <person name="Shah S."/>
            <person name="Dougan E. K."/>
            <person name="Thang M."/>
            <person name="Chan C."/>
        </authorList>
    </citation>
    <scope>NUCLEOTIDE SEQUENCE [LARGE SCALE GENOMIC DNA]</scope>
</reference>
<evidence type="ECO:0000256" key="4">
    <source>
        <dbReference type="ARBA" id="ARBA00022741"/>
    </source>
</evidence>
<keyword evidence="7 9" id="KW-0067">ATP-binding</keyword>
<dbReference type="EC" id="2.7.1.107" evidence="9"/>
<dbReference type="Gene3D" id="3.40.50.10330">
    <property type="entry name" value="Probable inorganic polyphosphate/atp-NAD kinase, domain 1"/>
    <property type="match status" value="1"/>
</dbReference>
<evidence type="ECO:0000256" key="5">
    <source>
        <dbReference type="ARBA" id="ARBA00022771"/>
    </source>
</evidence>
<evidence type="ECO:0000259" key="12">
    <source>
        <dbReference type="PROSITE" id="PS50146"/>
    </source>
</evidence>
<dbReference type="InterPro" id="IPR016064">
    <property type="entry name" value="NAD/diacylglycerol_kinase_sf"/>
</dbReference>
<dbReference type="SMART" id="SM00046">
    <property type="entry name" value="DAGKc"/>
    <property type="match status" value="1"/>
</dbReference>
<feature type="transmembrane region" description="Helical" evidence="11">
    <location>
        <begin position="15"/>
        <end position="36"/>
    </location>
</feature>
<evidence type="ECO:0000256" key="10">
    <source>
        <dbReference type="SAM" id="MobiDB-lite"/>
    </source>
</evidence>
<keyword evidence="3 9" id="KW-0808">Transferase</keyword>
<evidence type="ECO:0000256" key="2">
    <source>
        <dbReference type="ARBA" id="ARBA00009280"/>
    </source>
</evidence>